<dbReference type="Gene3D" id="1.10.510.10">
    <property type="entry name" value="Transferase(Phosphotransferase) domain 1"/>
    <property type="match status" value="1"/>
</dbReference>
<evidence type="ECO:0000259" key="10">
    <source>
        <dbReference type="PROSITE" id="PS50011"/>
    </source>
</evidence>
<dbReference type="PANTHER" id="PTHR46538:SF3">
    <property type="entry name" value="PROTEIN KINASE DOMAIN-CONTAINING PROTEIN"/>
    <property type="match status" value="1"/>
</dbReference>
<dbReference type="GeneID" id="113788566"/>
<keyword evidence="8" id="KW-0175">Coiled coil</keyword>
<dbReference type="FunCoup" id="A0A6P6XPK5">
    <property type="interactions" value="726"/>
</dbReference>
<keyword evidence="1" id="KW-0723">Serine/threonine-protein kinase</keyword>
<keyword evidence="6 7" id="KW-0067">ATP-binding</keyword>
<feature type="domain" description="Protein kinase" evidence="10">
    <location>
        <begin position="42"/>
        <end position="300"/>
    </location>
</feature>
<proteinExistence type="predicted"/>
<dbReference type="InterPro" id="IPR051585">
    <property type="entry name" value="STE20_Ser/Thr_Kinases"/>
</dbReference>
<evidence type="ECO:0000313" key="11">
    <source>
        <dbReference type="Proteomes" id="UP000515146"/>
    </source>
</evidence>
<keyword evidence="2" id="KW-0597">Phosphoprotein</keyword>
<evidence type="ECO:0000256" key="6">
    <source>
        <dbReference type="ARBA" id="ARBA00022840"/>
    </source>
</evidence>
<dbReference type="InterPro" id="IPR000719">
    <property type="entry name" value="Prot_kinase_dom"/>
</dbReference>
<dbReference type="InterPro" id="IPR011009">
    <property type="entry name" value="Kinase-like_dom_sf"/>
</dbReference>
<dbReference type="OrthoDB" id="6506126at2759"/>
<feature type="compositionally biased region" description="Polar residues" evidence="9">
    <location>
        <begin position="675"/>
        <end position="685"/>
    </location>
</feature>
<feature type="compositionally biased region" description="Polar residues" evidence="9">
    <location>
        <begin position="639"/>
        <end position="651"/>
    </location>
</feature>
<evidence type="ECO:0000313" key="12">
    <source>
        <dbReference type="RefSeq" id="XP_027193829.1"/>
    </source>
</evidence>
<dbReference type="Proteomes" id="UP000515146">
    <property type="component" value="Unplaced"/>
</dbReference>
<feature type="region of interest" description="Disordered" evidence="9">
    <location>
        <begin position="328"/>
        <end position="400"/>
    </location>
</feature>
<dbReference type="SMART" id="SM00220">
    <property type="entry name" value="S_TKc"/>
    <property type="match status" value="1"/>
</dbReference>
<dbReference type="InterPro" id="IPR022165">
    <property type="entry name" value="PKK"/>
</dbReference>
<feature type="compositionally biased region" description="Polar residues" evidence="9">
    <location>
        <begin position="386"/>
        <end position="400"/>
    </location>
</feature>
<dbReference type="RefSeq" id="XP_027193829.1">
    <property type="nucleotide sequence ID" value="XM_027338028.1"/>
</dbReference>
<feature type="compositionally biased region" description="Polar residues" evidence="9">
    <location>
        <begin position="718"/>
        <end position="729"/>
    </location>
</feature>
<feature type="compositionally biased region" description="Low complexity" evidence="9">
    <location>
        <begin position="585"/>
        <end position="594"/>
    </location>
</feature>
<reference evidence="12" key="1">
    <citation type="submission" date="2025-08" db="UniProtKB">
        <authorList>
            <consortium name="RefSeq"/>
        </authorList>
    </citation>
    <scope>IDENTIFICATION</scope>
    <source>
        <strain evidence="12">Airmid</strain>
    </source>
</reference>
<dbReference type="KEGG" id="dpte:113788566"/>
<feature type="binding site" evidence="7">
    <location>
        <position position="71"/>
    </location>
    <ligand>
        <name>ATP</name>
        <dbReference type="ChEBI" id="CHEBI:30616"/>
    </ligand>
</feature>
<feature type="compositionally biased region" description="Polar residues" evidence="9">
    <location>
        <begin position="428"/>
        <end position="439"/>
    </location>
</feature>
<dbReference type="Pfam" id="PF12474">
    <property type="entry name" value="PKK"/>
    <property type="match status" value="2"/>
</dbReference>
<feature type="compositionally biased region" description="Basic residues" evidence="9">
    <location>
        <begin position="660"/>
        <end position="674"/>
    </location>
</feature>
<feature type="coiled-coil region" evidence="8">
    <location>
        <begin position="863"/>
        <end position="898"/>
    </location>
</feature>
<evidence type="ECO:0000256" key="1">
    <source>
        <dbReference type="ARBA" id="ARBA00022527"/>
    </source>
</evidence>
<evidence type="ECO:0000256" key="2">
    <source>
        <dbReference type="ARBA" id="ARBA00022553"/>
    </source>
</evidence>
<feature type="compositionally biased region" description="Low complexity" evidence="9">
    <location>
        <begin position="692"/>
        <end position="717"/>
    </location>
</feature>
<dbReference type="AlphaFoldDB" id="A0A6P6XPK5"/>
<keyword evidence="5" id="KW-0418">Kinase</keyword>
<feature type="coiled-coil region" evidence="8">
    <location>
        <begin position="949"/>
        <end position="984"/>
    </location>
</feature>
<dbReference type="PROSITE" id="PS50011">
    <property type="entry name" value="PROTEIN_KINASE_DOM"/>
    <property type="match status" value="1"/>
</dbReference>
<dbReference type="Gene3D" id="3.30.200.20">
    <property type="entry name" value="Phosphorylase Kinase, domain 1"/>
    <property type="match status" value="1"/>
</dbReference>
<dbReference type="PROSITE" id="PS00107">
    <property type="entry name" value="PROTEIN_KINASE_ATP"/>
    <property type="match status" value="1"/>
</dbReference>
<evidence type="ECO:0000256" key="3">
    <source>
        <dbReference type="ARBA" id="ARBA00022679"/>
    </source>
</evidence>
<dbReference type="PROSITE" id="PS00108">
    <property type="entry name" value="PROTEIN_KINASE_ST"/>
    <property type="match status" value="1"/>
</dbReference>
<dbReference type="InterPro" id="IPR008271">
    <property type="entry name" value="Ser/Thr_kinase_AS"/>
</dbReference>
<dbReference type="FunFam" id="3.30.200.20:FF:000353">
    <property type="entry name" value="Sterile20-like kinase, isoform B"/>
    <property type="match status" value="1"/>
</dbReference>
<evidence type="ECO:0000256" key="8">
    <source>
        <dbReference type="SAM" id="Coils"/>
    </source>
</evidence>
<keyword evidence="11" id="KW-1185">Reference proteome</keyword>
<sequence length="1190" mass="137687">MSTFFERIKNKVFRAGNHGSAGTKRKKFFHNIKFDENPEETWKTVGEIGDGAFGKVYKAENIHNGQLAAAKICELKEEDELEDFVVEIDILSECRHPNIVQLIEAYFFEGKLWMFIEFCEGGAIDSIMMDLEKPLTESQIRFVCREIVEGLKYLHEKKVIHRDLKAGNVLLTLEGDVKLADFGVSAKNKNTIQKRDSFIGTPYWMAPEVIMCETIRDNPYDYKADIWSLGITLIEFAQTEPPNHQMSPMRVLLKIQKGDPPRLDNPKKWSSEFNNFIAKCLIKDCNTRPNASELLEHPFLKQVKPVEDKRALLALISEYKAEVVEYETEVNEDDDVSSKDTISRQDSSIENSPSTDEQIPSTPTTPTVEEVKKSTKRVPAPLPPVLTTSSVASTNGSNDSDNAALEVLQESIEEVDEEQTQENESKSQDVSNEVQNDVESPALITTTDSSTLNEQKLVDQNEIALFTDDNNPILNCDPEDISNCDDLTPCHTPQMNESVFDDDNCQVTILSNHSTIINTTGQPTSEDQRNISIVTIDDGKPISIQTSEAHSNDKLDRPANDDYAVIDKPSNGKITDKHTQPPSPSQKQPPSSTKNGVSKPAANANVKTTIKVNLNPKAENERRNQNSPKRVPVDKNHVTTRIDQVTPIVNSRNNGNHERNNHHHHHHGHHHHKTVQSPPIESNNKSLKREPSNSSSSNFGSVGSSDKENILNNLNNNGKMQQANDQSSAAVLLRKKQRDMESPSRREKKSQVSEHSAQKKTLKTKTRKFVVDGVVVTTTTQKVIDGENDKNNDQYLRKQELRELKMLQKHEIKQLQELECRSIAAYDAQEKKFDMEMAALKKSYDIDLESLIREQKALVEKGEEHQQAELKLATRRIKQEQERELKNFRESLKAEQKMLRQDVDMMPKDKRKNEFRIRKDRLDKIHAEKERQFIESLNRQFEYNINKLNQSHREKLAMMEREFLKQKQKLLRAREAAIWELEEKHIYNKYSLLKKQLNESFFLQRHQMLDRHEKEFEHYKRWNSLQEEELLKRQAIEKRSLPKRIRSEMKTREMMYRASLQISMANLNNAYSNEDEREKLKRFQESEKHRYKDEQARQEIKHQKQIENLKNRCAAVIHELEQIHKDKKKALCEHEILKLNMLEEEHAEELKQWKSQLMPRKLKLEEEFIRQIEDQERFYATTSANAAVFD</sequence>
<dbReference type="InParanoid" id="A0A6P6XPK5"/>
<dbReference type="OMA" id="DESCADS"/>
<protein>
    <submittedName>
        <fullName evidence="12">STE20-like serine/threonine-protein kinase</fullName>
    </submittedName>
</protein>
<dbReference type="PANTHER" id="PTHR46538">
    <property type="entry name" value="PROTEIN KINASE DOMAIN-CONTAINING PROTEIN"/>
    <property type="match status" value="1"/>
</dbReference>
<dbReference type="GO" id="GO:0005524">
    <property type="term" value="F:ATP binding"/>
    <property type="evidence" value="ECO:0007669"/>
    <property type="project" value="UniProtKB-UniRule"/>
</dbReference>
<feature type="compositionally biased region" description="Polar residues" evidence="9">
    <location>
        <begin position="344"/>
        <end position="361"/>
    </location>
</feature>
<dbReference type="CTD" id="37893"/>
<dbReference type="InterPro" id="IPR017441">
    <property type="entry name" value="Protein_kinase_ATP_BS"/>
</dbReference>
<keyword evidence="3" id="KW-0808">Transferase</keyword>
<name>A0A6P6XPK5_DERPT</name>
<accession>A0A6P6XPK5</accession>
<dbReference type="GO" id="GO:0004674">
    <property type="term" value="F:protein serine/threonine kinase activity"/>
    <property type="evidence" value="ECO:0007669"/>
    <property type="project" value="UniProtKB-KW"/>
</dbReference>
<feature type="region of interest" description="Disordered" evidence="9">
    <location>
        <begin position="542"/>
        <end position="764"/>
    </location>
</feature>
<gene>
    <name evidence="12" type="primary">LOC113788566</name>
</gene>
<feature type="compositionally biased region" description="Basic and acidic residues" evidence="9">
    <location>
        <begin position="738"/>
        <end position="752"/>
    </location>
</feature>
<keyword evidence="4 7" id="KW-0547">Nucleotide-binding</keyword>
<dbReference type="FunFam" id="1.10.510.10:FF:001091">
    <property type="entry name" value="STE family protein kinase"/>
    <property type="match status" value="1"/>
</dbReference>
<organism evidence="11 12">
    <name type="scientific">Dermatophagoides pteronyssinus</name>
    <name type="common">European house dust mite</name>
    <dbReference type="NCBI Taxonomy" id="6956"/>
    <lineage>
        <taxon>Eukaryota</taxon>
        <taxon>Metazoa</taxon>
        <taxon>Ecdysozoa</taxon>
        <taxon>Arthropoda</taxon>
        <taxon>Chelicerata</taxon>
        <taxon>Arachnida</taxon>
        <taxon>Acari</taxon>
        <taxon>Acariformes</taxon>
        <taxon>Sarcoptiformes</taxon>
        <taxon>Astigmata</taxon>
        <taxon>Psoroptidia</taxon>
        <taxon>Analgoidea</taxon>
        <taxon>Pyroglyphidae</taxon>
        <taxon>Dermatophagoidinae</taxon>
        <taxon>Dermatophagoides</taxon>
    </lineage>
</organism>
<feature type="region of interest" description="Disordered" evidence="9">
    <location>
        <begin position="413"/>
        <end position="439"/>
    </location>
</feature>
<evidence type="ECO:0000256" key="9">
    <source>
        <dbReference type="SAM" id="MobiDB-lite"/>
    </source>
</evidence>
<dbReference type="Pfam" id="PF00069">
    <property type="entry name" value="Pkinase"/>
    <property type="match status" value="1"/>
</dbReference>
<evidence type="ECO:0000256" key="5">
    <source>
        <dbReference type="ARBA" id="ARBA00022777"/>
    </source>
</evidence>
<dbReference type="SUPFAM" id="SSF56112">
    <property type="entry name" value="Protein kinase-like (PK-like)"/>
    <property type="match status" value="1"/>
</dbReference>
<feature type="compositionally biased region" description="Basic and acidic residues" evidence="9">
    <location>
        <begin position="550"/>
        <end position="560"/>
    </location>
</feature>
<feature type="coiled-coil region" evidence="8">
    <location>
        <begin position="1092"/>
        <end position="1126"/>
    </location>
</feature>
<evidence type="ECO:0000256" key="4">
    <source>
        <dbReference type="ARBA" id="ARBA00022741"/>
    </source>
</evidence>
<evidence type="ECO:0000256" key="7">
    <source>
        <dbReference type="PROSITE-ProRule" id="PRU10141"/>
    </source>
</evidence>